<accession>A0A286P9X4</accession>
<evidence type="ECO:0000313" key="1">
    <source>
        <dbReference type="EMBL" id="BBA49235.1"/>
    </source>
</evidence>
<reference evidence="1" key="1">
    <citation type="journal article" date="2017" name="Nat. Commun.">
        <title>Complete fusion of a transposon and herpesvirus created the Teratorn mobile element in medaka fish.</title>
        <authorList>
            <person name="Inoue Y."/>
            <person name="Saga T."/>
            <person name="Aikawa T."/>
            <person name="Kumagai M."/>
            <person name="Shimada A."/>
            <person name="Kawaguchi Y."/>
            <person name="Naruse K."/>
            <person name="Morishita S."/>
            <person name="Koga A."/>
            <person name="Takeda H."/>
        </authorList>
    </citation>
    <scope>NUCLEOTIDE SEQUENCE</scope>
</reference>
<proteinExistence type="predicted"/>
<protein>
    <submittedName>
        <fullName evidence="1">DNA packaging terminase subunit 1</fullName>
    </submittedName>
</protein>
<sequence length="277" mass="30137">MSLDELEIRDLDQVTRVYAALLSAHVRLLKVLLPSAHWKEVPVVVVFEQNTYVNALADLKELLEHALARAGFRVLFYSKWSQVNSRYMLGKHVSAKTKLAMVLSTVSAIERDDLGYCECVMSLGWAVLAEAVGKGRAVEATLGVSRGAGSSTRTGSSMAVHMYRRSRSGINLATDATARALEIRDTISLPDSRLADRLHAEHGKRLLGKLREEMAAVSIKESAKGSGGTVVTGGKKSKGGEYTRDDVLSAFLLLCHTRDEIHGGESSVRICGEVHCT</sequence>
<organism evidence="1">
    <name type="scientific">Oryzias latipes</name>
    <name type="common">Japanese rice fish</name>
    <name type="synonym">Japanese killifish</name>
    <dbReference type="NCBI Taxonomy" id="8090"/>
    <lineage>
        <taxon>Eukaryota</taxon>
        <taxon>Metazoa</taxon>
        <taxon>Chordata</taxon>
        <taxon>Craniata</taxon>
        <taxon>Vertebrata</taxon>
        <taxon>Euteleostomi</taxon>
        <taxon>Actinopterygii</taxon>
        <taxon>Neopterygii</taxon>
        <taxon>Teleostei</taxon>
        <taxon>Neoteleostei</taxon>
        <taxon>Acanthomorphata</taxon>
        <taxon>Ovalentaria</taxon>
        <taxon>Atherinomorphae</taxon>
        <taxon>Beloniformes</taxon>
        <taxon>Adrianichthyidae</taxon>
        <taxon>Oryziinae</taxon>
        <taxon>Oryzias</taxon>
    </lineage>
</organism>
<dbReference type="AlphaFoldDB" id="A0A286P9X4"/>
<gene>
    <name evidence="1" type="primary">ORF77</name>
</gene>
<dbReference type="EMBL" id="LC199500">
    <property type="protein sequence ID" value="BBA49235.1"/>
    <property type="molecule type" value="Genomic_DNA"/>
</dbReference>
<name>A0A286P9X4_ORYLA</name>